<dbReference type="EC" id="1.2.1.70" evidence="3 12"/>
<evidence type="ECO:0000256" key="5">
    <source>
        <dbReference type="ARBA" id="ARBA00023002"/>
    </source>
</evidence>
<feature type="domain" description="Tetrapyrrole biosynthesis glutamyl-tRNA reductase dimerisation" evidence="13">
    <location>
        <begin position="382"/>
        <end position="480"/>
    </location>
</feature>
<dbReference type="InterPro" id="IPR036343">
    <property type="entry name" value="GluRdtase_N_sf"/>
</dbReference>
<accession>A0A7S3A106</accession>
<feature type="binding site" evidence="9">
    <location>
        <position position="175"/>
    </location>
    <ligand>
        <name>substrate</name>
    </ligand>
</feature>
<protein>
    <recommendedName>
        <fullName evidence="3 12">Glutamyl-tRNA reductase</fullName>
        <ecNumber evidence="3 12">1.2.1.70</ecNumber>
    </recommendedName>
</protein>
<keyword evidence="4 10" id="KW-0521">NADP</keyword>
<sequence>MVGFVSVGARVGTKQVNGQGICQRRDGAPRAAHRVLVMKQSGGNGQPKKQKVVAAGKVCVIGLSHHTATVEVREKLAVPEADWQSVARDMCELAGVSEAAVLSTCNRFEVYFVAEDSHQGIFEVSNFLSKRSGVPVVELRKFLFLLTEEDCIWHMLRVSAGLDSLVVGEGQILSQVRRCYELATESDGAAGKVLGKFLNTAVAAGKRARSETDIARGAVSISSAAVELAEMKSMPDLNKHLRETKICILGAGKMSRLLVQHLLSREVTSITIVNRSLERAEDLARMFPDAPIELRTMGKMLECIEQSDITFASTGAQEPILFKENLAPVAGDEKKVLIDISVPLNVAADVSEIETIAAYNVDDLKAVVAKNQARRRALIIDAENLLREEQKTFTSWLHSIGTVPYITRLQTRAEAIRAEELDRVMGKLSNLSKSELLAVEKLSKGIVNKMLHGPMSHIKELADVEERKLVLKNLEAMFKLGA</sequence>
<evidence type="ECO:0000256" key="10">
    <source>
        <dbReference type="PIRSR" id="PIRSR000445-3"/>
    </source>
</evidence>
<dbReference type="HAMAP" id="MF_00087">
    <property type="entry name" value="Glu_tRNA_reductase"/>
    <property type="match status" value="1"/>
</dbReference>
<evidence type="ECO:0000256" key="8">
    <source>
        <dbReference type="PIRSR" id="PIRSR000445-1"/>
    </source>
</evidence>
<evidence type="ECO:0000256" key="9">
    <source>
        <dbReference type="PIRSR" id="PIRSR000445-2"/>
    </source>
</evidence>
<dbReference type="InterPro" id="IPR015896">
    <property type="entry name" value="4pyrrol_synth_GluRdtase_dimer"/>
</dbReference>
<feature type="active site" description="Nucleophile" evidence="8">
    <location>
        <position position="105"/>
    </location>
</feature>
<dbReference type="SUPFAM" id="SSF69742">
    <property type="entry name" value="Glutamyl tRNA-reductase catalytic, N-terminal domain"/>
    <property type="match status" value="1"/>
</dbReference>
<dbReference type="Pfam" id="PF01488">
    <property type="entry name" value="Shikimate_DH"/>
    <property type="match status" value="1"/>
</dbReference>
<feature type="domain" description="Quinate/shikimate 5-dehydrogenase/glutamyl-tRNA reductase" evidence="14">
    <location>
        <begin position="239"/>
        <end position="367"/>
    </location>
</feature>
<evidence type="ECO:0000256" key="6">
    <source>
        <dbReference type="ARBA" id="ARBA00023244"/>
    </source>
</evidence>
<dbReference type="PANTHER" id="PTHR43120:SF1">
    <property type="entry name" value="GLUTAMYL-TRNA REDUCTASE 1, CHLOROPLASTIC"/>
    <property type="match status" value="1"/>
</dbReference>
<dbReference type="GO" id="GO:0050661">
    <property type="term" value="F:NADP binding"/>
    <property type="evidence" value="ECO:0007669"/>
    <property type="project" value="InterPro"/>
</dbReference>
<evidence type="ECO:0000259" key="13">
    <source>
        <dbReference type="Pfam" id="PF00745"/>
    </source>
</evidence>
<dbReference type="InterPro" id="IPR006151">
    <property type="entry name" value="Shikm_DH/Glu-tRNA_Rdtase"/>
</dbReference>
<dbReference type="FunFam" id="3.30.460.30:FF:000001">
    <property type="entry name" value="Glutamyl-tRNA reductase"/>
    <property type="match status" value="1"/>
</dbReference>
<dbReference type="Pfam" id="PF00745">
    <property type="entry name" value="GlutR_dimer"/>
    <property type="match status" value="1"/>
</dbReference>
<evidence type="ECO:0000256" key="2">
    <source>
        <dbReference type="ARBA" id="ARBA00005916"/>
    </source>
</evidence>
<feature type="site" description="Important for activity" evidence="11">
    <location>
        <position position="154"/>
    </location>
</feature>
<evidence type="ECO:0000256" key="11">
    <source>
        <dbReference type="PIRSR" id="PIRSR000445-4"/>
    </source>
</evidence>
<feature type="binding site" evidence="9">
    <location>
        <begin position="169"/>
        <end position="171"/>
    </location>
    <ligand>
        <name>substrate</name>
    </ligand>
</feature>
<dbReference type="EMBL" id="HBHW01034038">
    <property type="protein sequence ID" value="CAE0058194.1"/>
    <property type="molecule type" value="Transcribed_RNA"/>
</dbReference>
<dbReference type="CDD" id="cd05213">
    <property type="entry name" value="NAD_bind_Glutamyl_tRNA_reduct"/>
    <property type="match status" value="1"/>
</dbReference>
<dbReference type="InterPro" id="IPR036291">
    <property type="entry name" value="NAD(P)-bd_dom_sf"/>
</dbReference>
<keyword evidence="5 12" id="KW-0560">Oxidoreductase</keyword>
<dbReference type="PANTHER" id="PTHR43120">
    <property type="entry name" value="GLUTAMYL-TRNA REDUCTASE 1, CHLOROPLASTIC"/>
    <property type="match status" value="1"/>
</dbReference>
<dbReference type="FunFam" id="3.40.50.720:FF:000031">
    <property type="entry name" value="Glutamyl-tRNA reductase"/>
    <property type="match status" value="1"/>
</dbReference>
<evidence type="ECO:0000256" key="1">
    <source>
        <dbReference type="ARBA" id="ARBA00005059"/>
    </source>
</evidence>
<dbReference type="SUPFAM" id="SSF51735">
    <property type="entry name" value="NAD(P)-binding Rossmann-fold domains"/>
    <property type="match status" value="1"/>
</dbReference>
<comment type="similarity">
    <text evidence="2 12">Belongs to the glutamyl-tRNA reductase family.</text>
</comment>
<evidence type="ECO:0000256" key="3">
    <source>
        <dbReference type="ARBA" id="ARBA00012970"/>
    </source>
</evidence>
<evidence type="ECO:0000313" key="16">
    <source>
        <dbReference type="EMBL" id="CAE0058194.1"/>
    </source>
</evidence>
<evidence type="ECO:0000259" key="14">
    <source>
        <dbReference type="Pfam" id="PF01488"/>
    </source>
</evidence>
<feature type="binding site" evidence="9">
    <location>
        <position position="164"/>
    </location>
    <ligand>
        <name>substrate</name>
    </ligand>
</feature>
<name>A0A7S3A106_9RHOD</name>
<dbReference type="GO" id="GO:0006782">
    <property type="term" value="P:protoporphyrinogen IX biosynthetic process"/>
    <property type="evidence" value="ECO:0007669"/>
    <property type="project" value="UniProtKB-UniPathway"/>
</dbReference>
<feature type="binding site" evidence="10">
    <location>
        <begin position="250"/>
        <end position="255"/>
    </location>
    <ligand>
        <name>NADP(+)</name>
        <dbReference type="ChEBI" id="CHEBI:58349"/>
    </ligand>
</feature>
<evidence type="ECO:0000256" key="7">
    <source>
        <dbReference type="ARBA" id="ARBA00047464"/>
    </source>
</evidence>
<dbReference type="NCBIfam" id="NF000744">
    <property type="entry name" value="PRK00045.1-3"/>
    <property type="match status" value="1"/>
</dbReference>
<dbReference type="InterPro" id="IPR015895">
    <property type="entry name" value="4pyrrol_synth_GluRdtase_N"/>
</dbReference>
<feature type="domain" description="Glutamyl-tRNA reductase N-terminal" evidence="15">
    <location>
        <begin position="61"/>
        <end position="212"/>
    </location>
</feature>
<organism evidence="16">
    <name type="scientific">Rhodosorus marinus</name>
    <dbReference type="NCBI Taxonomy" id="101924"/>
    <lineage>
        <taxon>Eukaryota</taxon>
        <taxon>Rhodophyta</taxon>
        <taxon>Stylonematophyceae</taxon>
        <taxon>Stylonematales</taxon>
        <taxon>Stylonemataceae</taxon>
        <taxon>Rhodosorus</taxon>
    </lineage>
</organism>
<reference evidence="16" key="1">
    <citation type="submission" date="2021-01" db="EMBL/GenBank/DDBJ databases">
        <authorList>
            <person name="Corre E."/>
            <person name="Pelletier E."/>
            <person name="Niang G."/>
            <person name="Scheremetjew M."/>
            <person name="Finn R."/>
            <person name="Kale V."/>
            <person name="Holt S."/>
            <person name="Cochrane G."/>
            <person name="Meng A."/>
            <person name="Brown T."/>
            <person name="Cohen L."/>
        </authorList>
    </citation>
    <scope>NUCLEOTIDE SEQUENCE</scope>
    <source>
        <strain evidence="16">CCMP 769</strain>
    </source>
</reference>
<dbReference type="InterPro" id="IPR036453">
    <property type="entry name" value="GluRdtase_dimer_dom_sf"/>
</dbReference>
<evidence type="ECO:0000256" key="12">
    <source>
        <dbReference type="RuleBase" id="RU000584"/>
    </source>
</evidence>
<dbReference type="PROSITE" id="PS00747">
    <property type="entry name" value="GLUTR"/>
    <property type="match status" value="1"/>
</dbReference>
<dbReference type="Gene3D" id="3.30.460.30">
    <property type="entry name" value="Glutamyl-tRNA reductase, N-terminal domain"/>
    <property type="match status" value="1"/>
</dbReference>
<dbReference type="InterPro" id="IPR018214">
    <property type="entry name" value="GluRdtase_CS"/>
</dbReference>
<comment type="catalytic activity">
    <reaction evidence="7 12">
        <text>(S)-4-amino-5-oxopentanoate + tRNA(Glu) + NADP(+) = L-glutamyl-tRNA(Glu) + NADPH + H(+)</text>
        <dbReference type="Rhea" id="RHEA:12344"/>
        <dbReference type="Rhea" id="RHEA-COMP:9663"/>
        <dbReference type="Rhea" id="RHEA-COMP:9680"/>
        <dbReference type="ChEBI" id="CHEBI:15378"/>
        <dbReference type="ChEBI" id="CHEBI:57501"/>
        <dbReference type="ChEBI" id="CHEBI:57783"/>
        <dbReference type="ChEBI" id="CHEBI:58349"/>
        <dbReference type="ChEBI" id="CHEBI:78442"/>
        <dbReference type="ChEBI" id="CHEBI:78520"/>
        <dbReference type="EC" id="1.2.1.70"/>
    </reaction>
</comment>
<evidence type="ECO:0000256" key="4">
    <source>
        <dbReference type="ARBA" id="ARBA00022857"/>
    </source>
</evidence>
<dbReference type="PIRSF" id="PIRSF000445">
    <property type="entry name" value="4pyrrol_synth_GluRdtase"/>
    <property type="match status" value="1"/>
</dbReference>
<feature type="binding site" evidence="9">
    <location>
        <begin position="104"/>
        <end position="107"/>
    </location>
    <ligand>
        <name>substrate</name>
    </ligand>
</feature>
<evidence type="ECO:0000259" key="15">
    <source>
        <dbReference type="Pfam" id="PF05201"/>
    </source>
</evidence>
<dbReference type="Pfam" id="PF05201">
    <property type="entry name" value="GlutR_N"/>
    <property type="match status" value="1"/>
</dbReference>
<gene>
    <name evidence="16" type="ORF">RMAR00112_LOCUS26250</name>
</gene>
<dbReference type="SUPFAM" id="SSF69075">
    <property type="entry name" value="Glutamyl tRNA-reductase dimerization domain"/>
    <property type="match status" value="1"/>
</dbReference>
<dbReference type="Gene3D" id="3.40.50.720">
    <property type="entry name" value="NAD(P)-binding Rossmann-like Domain"/>
    <property type="match status" value="1"/>
</dbReference>
<comment type="pathway">
    <text evidence="1 12">Porphyrin-containing compound metabolism; protoporphyrin-IX biosynthesis; 5-aminolevulinate from L-glutamyl-tRNA(Glu): step 1/2.</text>
</comment>
<proteinExistence type="inferred from homology"/>
<dbReference type="NCBIfam" id="TIGR01035">
    <property type="entry name" value="hemA"/>
    <property type="match status" value="1"/>
</dbReference>
<dbReference type="AlphaFoldDB" id="A0A7S3A106"/>
<dbReference type="InterPro" id="IPR000343">
    <property type="entry name" value="4pyrrol_synth_GluRdtase"/>
</dbReference>
<dbReference type="GO" id="GO:0008883">
    <property type="term" value="F:glutamyl-tRNA reductase activity"/>
    <property type="evidence" value="ECO:0007669"/>
    <property type="project" value="UniProtKB-EC"/>
</dbReference>
<keyword evidence="6 12" id="KW-0627">Porphyrin biosynthesis</keyword>
<dbReference type="UniPathway" id="UPA00251">
    <property type="reaction ID" value="UER00316"/>
</dbReference>